<sequence>MKDFRILLCAFVMMWFMPVEASPLNSNPSSNPGTPTPHPTTPPAHMPTVMPKPAPAAIAKDIFKLSAVVTGCEMNDQCIVTMLNELIKTDPNPAYKDYLKRVEAQKPLVENNIKMCNTQSIGTFKKAISLCIADSMTTLEKAPGNLVELNTKVEKQVKECLSTNMHTLATAGNVYAQMTMAQDALETNDTKTYQYWYAMVREQARTTAEINTVQNCAEGLDFSLKILGESIRMFAGLPNK</sequence>
<evidence type="ECO:0000256" key="1">
    <source>
        <dbReference type="SAM" id="MobiDB-lite"/>
    </source>
</evidence>
<organism evidence="3">
    <name type="scientific">Candidatus Berkiella aquae</name>
    <dbReference type="NCBI Taxonomy" id="295108"/>
    <lineage>
        <taxon>Bacteria</taxon>
        <taxon>Pseudomonadati</taxon>
        <taxon>Pseudomonadota</taxon>
        <taxon>Gammaproteobacteria</taxon>
        <taxon>Candidatus Berkiellales</taxon>
        <taxon>Candidatus Berkiellaceae</taxon>
        <taxon>Candidatus Berkiella</taxon>
    </lineage>
</organism>
<gene>
    <name evidence="4" type="ORF">HT99x_008990</name>
    <name evidence="3" type="ORF">HT99x_01396</name>
</gene>
<keyword evidence="2" id="KW-0732">Signal</keyword>
<dbReference type="Proteomes" id="UP000051497">
    <property type="component" value="Unassembled WGS sequence"/>
</dbReference>
<dbReference type="AlphaFoldDB" id="A0A0Q9YLJ9"/>
<name>A0A0Q9YLJ9_9GAMM</name>
<feature type="chain" id="PRO_5043129707" evidence="2">
    <location>
        <begin position="22"/>
        <end position="240"/>
    </location>
</feature>
<proteinExistence type="predicted"/>
<keyword evidence="5" id="KW-1185">Reference proteome</keyword>
<comment type="caution">
    <text evidence="3">The sequence shown here is derived from an EMBL/GenBank/DDBJ whole genome shotgun (WGS) entry which is preliminary data.</text>
</comment>
<protein>
    <submittedName>
        <fullName evidence="3">Uncharacterized protein</fullName>
    </submittedName>
</protein>
<evidence type="ECO:0000313" key="4">
    <source>
        <dbReference type="EMBL" id="MCS5711571.1"/>
    </source>
</evidence>
<reference evidence="3" key="1">
    <citation type="submission" date="2015-09" db="EMBL/GenBank/DDBJ databases">
        <title>Draft Genome Sequences of Two Novel Amoeba-resistant Intranuclear Bacteria, Candidatus Berkiella cookevillensis and Candidatus Berkiella aquae.</title>
        <authorList>
            <person name="Mehari Y.T."/>
            <person name="Arivett B.A."/>
            <person name="Farone A.L."/>
            <person name="Gunderson J.H."/>
            <person name="Farone M.B."/>
        </authorList>
    </citation>
    <scope>NUCLEOTIDE SEQUENCE [LARGE SCALE GENOMIC DNA]</scope>
    <source>
        <strain evidence="3">HT99</strain>
    </source>
</reference>
<evidence type="ECO:0000256" key="2">
    <source>
        <dbReference type="SAM" id="SignalP"/>
    </source>
</evidence>
<feature type="region of interest" description="Disordered" evidence="1">
    <location>
        <begin position="24"/>
        <end position="48"/>
    </location>
</feature>
<feature type="compositionally biased region" description="Low complexity" evidence="1">
    <location>
        <begin position="24"/>
        <end position="33"/>
    </location>
</feature>
<feature type="signal peptide" evidence="2">
    <location>
        <begin position="1"/>
        <end position="21"/>
    </location>
</feature>
<dbReference type="RefSeq" id="WP_075066020.1">
    <property type="nucleotide sequence ID" value="NZ_LKAJ02000001.1"/>
</dbReference>
<reference evidence="4" key="2">
    <citation type="journal article" date="2016" name="Genome Announc.">
        <title>Draft Genome Sequences of Two Novel Amoeba-Resistant Intranuclear Bacteria, 'Candidatus Berkiella cookevillensis' and 'Candidatus Berkiella aquae'.</title>
        <authorList>
            <person name="Mehari Y.T."/>
            <person name="Arivett B.A."/>
            <person name="Farone A.L."/>
            <person name="Gunderson J.H."/>
            <person name="Farone M.B."/>
        </authorList>
    </citation>
    <scope>NUCLEOTIDE SEQUENCE</scope>
    <source>
        <strain evidence="4">HT99</strain>
    </source>
</reference>
<reference evidence="4" key="3">
    <citation type="submission" date="2021-06" db="EMBL/GenBank/DDBJ databases">
        <title>Genomic Description and Analysis of Intracellular Bacteria, Candidatus Berkiella cookevillensis and Candidatus Berkiella aquae.</title>
        <authorList>
            <person name="Kidane D.T."/>
            <person name="Mehari Y.T."/>
            <person name="Rice F.C."/>
            <person name="Arivett B.A."/>
            <person name="Farone A.L."/>
            <person name="Berk S.G."/>
            <person name="Farone M.B."/>
        </authorList>
    </citation>
    <scope>NUCLEOTIDE SEQUENCE</scope>
    <source>
        <strain evidence="4">HT99</strain>
    </source>
</reference>
<evidence type="ECO:0000313" key="5">
    <source>
        <dbReference type="Proteomes" id="UP000051497"/>
    </source>
</evidence>
<dbReference type="EMBL" id="LKAJ01000004">
    <property type="protein sequence ID" value="KRG21643.1"/>
    <property type="molecule type" value="Genomic_DNA"/>
</dbReference>
<dbReference type="EMBL" id="LKAJ02000001">
    <property type="protein sequence ID" value="MCS5711571.1"/>
    <property type="molecule type" value="Genomic_DNA"/>
</dbReference>
<feature type="compositionally biased region" description="Pro residues" evidence="1">
    <location>
        <begin position="34"/>
        <end position="48"/>
    </location>
</feature>
<evidence type="ECO:0000313" key="3">
    <source>
        <dbReference type="EMBL" id="KRG21643.1"/>
    </source>
</evidence>
<accession>A0A0Q9YLJ9</accession>